<sequence length="204" mass="20318">MASSSSSNLLLILISLVCTLLSSFVHSSGAASWCVCKEGLSDAVLQKTLDYACGAGADCNPVKANGVCYSPNSVRAHCSYAVNSYFQKKGESQGSCDFAGTAGVVTSDPSYTGCAFPSSASSAATTSTPTTSTTGTATPTTSTASTTTTTNSPYTATPTGVLGAGMGPTGINTDMSHGGLRLTVGFPLIASLLAVAIVVAGVRL</sequence>
<proteinExistence type="predicted"/>
<name>A0ACB9L2W3_9MYRT</name>
<keyword evidence="2" id="KW-1185">Reference proteome</keyword>
<dbReference type="EMBL" id="CM042891">
    <property type="protein sequence ID" value="KAI4303766.1"/>
    <property type="molecule type" value="Genomic_DNA"/>
</dbReference>
<evidence type="ECO:0000313" key="1">
    <source>
        <dbReference type="EMBL" id="KAI4303766.1"/>
    </source>
</evidence>
<accession>A0ACB9L2W3</accession>
<organism evidence="1 2">
    <name type="scientific">Melastoma candidum</name>
    <dbReference type="NCBI Taxonomy" id="119954"/>
    <lineage>
        <taxon>Eukaryota</taxon>
        <taxon>Viridiplantae</taxon>
        <taxon>Streptophyta</taxon>
        <taxon>Embryophyta</taxon>
        <taxon>Tracheophyta</taxon>
        <taxon>Spermatophyta</taxon>
        <taxon>Magnoliopsida</taxon>
        <taxon>eudicotyledons</taxon>
        <taxon>Gunneridae</taxon>
        <taxon>Pentapetalae</taxon>
        <taxon>rosids</taxon>
        <taxon>malvids</taxon>
        <taxon>Myrtales</taxon>
        <taxon>Melastomataceae</taxon>
        <taxon>Melastomatoideae</taxon>
        <taxon>Melastomateae</taxon>
        <taxon>Melastoma</taxon>
    </lineage>
</organism>
<protein>
    <submittedName>
        <fullName evidence="1">Uncharacterized protein</fullName>
    </submittedName>
</protein>
<dbReference type="Proteomes" id="UP001057402">
    <property type="component" value="Chromosome 12"/>
</dbReference>
<comment type="caution">
    <text evidence="1">The sequence shown here is derived from an EMBL/GenBank/DDBJ whole genome shotgun (WGS) entry which is preliminary data.</text>
</comment>
<reference evidence="2" key="1">
    <citation type="journal article" date="2023" name="Front. Plant Sci.">
        <title>Chromosomal-level genome assembly of Melastoma candidum provides insights into trichome evolution.</title>
        <authorList>
            <person name="Zhong Y."/>
            <person name="Wu W."/>
            <person name="Sun C."/>
            <person name="Zou P."/>
            <person name="Liu Y."/>
            <person name="Dai S."/>
            <person name="Zhou R."/>
        </authorList>
    </citation>
    <scope>NUCLEOTIDE SEQUENCE [LARGE SCALE GENOMIC DNA]</scope>
</reference>
<evidence type="ECO:0000313" key="2">
    <source>
        <dbReference type="Proteomes" id="UP001057402"/>
    </source>
</evidence>
<gene>
    <name evidence="1" type="ORF">MLD38_039361</name>
</gene>